<dbReference type="InterPro" id="IPR036457">
    <property type="entry name" value="PPM-type-like_dom_sf"/>
</dbReference>
<dbReference type="CDD" id="cd00143">
    <property type="entry name" value="PP2Cc"/>
    <property type="match status" value="1"/>
</dbReference>
<dbReference type="OrthoDB" id="10264738at2759"/>
<keyword evidence="3 5" id="KW-0378">Hydrolase</keyword>
<dbReference type="PANTHER" id="PTHR13832:SF837">
    <property type="entry name" value="PROTEIN PHOSPHATASE 2C-LIKE DOMAIN-CONTAINING PROTEIN 1"/>
    <property type="match status" value="1"/>
</dbReference>
<evidence type="ECO:0000256" key="1">
    <source>
        <dbReference type="ARBA" id="ARBA00006702"/>
    </source>
</evidence>
<dbReference type="PROSITE" id="PS01032">
    <property type="entry name" value="PPM_1"/>
    <property type="match status" value="1"/>
</dbReference>
<dbReference type="FunFam" id="3.60.40.10:FF:000078">
    <property type="entry name" value="Protein phosphatase 2C, putative"/>
    <property type="match status" value="1"/>
</dbReference>
<dbReference type="Proteomes" id="UP000799291">
    <property type="component" value="Unassembled WGS sequence"/>
</dbReference>
<name>A0A6G1J8Y5_9PLEO</name>
<feature type="compositionally biased region" description="Polar residues" evidence="6">
    <location>
        <begin position="117"/>
        <end position="126"/>
    </location>
</feature>
<feature type="region of interest" description="Disordered" evidence="6">
    <location>
        <begin position="169"/>
        <end position="188"/>
    </location>
</feature>
<keyword evidence="2" id="KW-0479">Metal-binding</keyword>
<dbReference type="AlphaFoldDB" id="A0A6G1J8Y5"/>
<evidence type="ECO:0000256" key="6">
    <source>
        <dbReference type="SAM" id="MobiDB-lite"/>
    </source>
</evidence>
<feature type="compositionally biased region" description="Low complexity" evidence="6">
    <location>
        <begin position="85"/>
        <end position="96"/>
    </location>
</feature>
<proteinExistence type="inferred from homology"/>
<sequence length="551" mass="58899">MFGTSPGKEDESATVDSPASVDGQKPANATNDVGADEKRRTGSTGTQVERKPSDASPSGEKKRRSSGVSRARDMFSSAKQSLHLSGSTPTSGTAATEKPAQTPMQKLGKADPALSVPQGSLNNSAGESHPGPRSTFRVGVTEDKNKKCRRTMEDTHAYLYNFLSTPAPSYGPDKSRGSLSDGPSQADQSVVETDNGYFAIFDGHAGTFAADWCGKKLHLLLEDTIRRNPNTPIPELLDQTFTQVDQQLEKLPLKNSGCTAVIAVLRWEDRVPNAQSSTGSVLFAPAAVSAVKSASDGTEKQTDGPASEAAGQSDAHAAEVRVRNDASRQRVLYTANVGDARIVLCRNGRALRLSYDHKGSDENEGRRVASAGGLILNNRVNGVLAVTRALGDAYMKDLVTGHPYTTETVIQPDQDEFLILACDGLWDVCSDQEAVDLVRNIHDPQGASKTLVDHALARFSTDNLSCMVVRFDNKALKQRKTEAQMGVDMGAKTGLSEADAIVSQARKDNGVEPDTVENVAAEMIMEEEESEPGPEMNAEAAKADQKHPTNS</sequence>
<keyword evidence="9" id="KW-1185">Reference proteome</keyword>
<feature type="compositionally biased region" description="Polar residues" evidence="6">
    <location>
        <begin position="177"/>
        <end position="188"/>
    </location>
</feature>
<keyword evidence="4 5" id="KW-0904">Protein phosphatase</keyword>
<feature type="domain" description="PPM-type phosphatase" evidence="7">
    <location>
        <begin position="137"/>
        <end position="471"/>
    </location>
</feature>
<reference evidence="8" key="1">
    <citation type="journal article" date="2020" name="Stud. Mycol.">
        <title>101 Dothideomycetes genomes: a test case for predicting lifestyles and emergence of pathogens.</title>
        <authorList>
            <person name="Haridas S."/>
            <person name="Albert R."/>
            <person name="Binder M."/>
            <person name="Bloem J."/>
            <person name="Labutti K."/>
            <person name="Salamov A."/>
            <person name="Andreopoulos B."/>
            <person name="Baker S."/>
            <person name="Barry K."/>
            <person name="Bills G."/>
            <person name="Bluhm B."/>
            <person name="Cannon C."/>
            <person name="Castanera R."/>
            <person name="Culley D."/>
            <person name="Daum C."/>
            <person name="Ezra D."/>
            <person name="Gonzalez J."/>
            <person name="Henrissat B."/>
            <person name="Kuo A."/>
            <person name="Liang C."/>
            <person name="Lipzen A."/>
            <person name="Lutzoni F."/>
            <person name="Magnuson J."/>
            <person name="Mondo S."/>
            <person name="Nolan M."/>
            <person name="Ohm R."/>
            <person name="Pangilinan J."/>
            <person name="Park H.-J."/>
            <person name="Ramirez L."/>
            <person name="Alfaro M."/>
            <person name="Sun H."/>
            <person name="Tritt A."/>
            <person name="Yoshinaga Y."/>
            <person name="Zwiers L.-H."/>
            <person name="Turgeon B."/>
            <person name="Goodwin S."/>
            <person name="Spatafora J."/>
            <person name="Crous P."/>
            <person name="Grigoriev I."/>
        </authorList>
    </citation>
    <scope>NUCLEOTIDE SEQUENCE</scope>
    <source>
        <strain evidence="8">CBS 122367</strain>
    </source>
</reference>
<dbReference type="InterPro" id="IPR015655">
    <property type="entry name" value="PP2C"/>
</dbReference>
<dbReference type="GO" id="GO:0004722">
    <property type="term" value="F:protein serine/threonine phosphatase activity"/>
    <property type="evidence" value="ECO:0007669"/>
    <property type="project" value="InterPro"/>
</dbReference>
<feature type="compositionally biased region" description="Basic and acidic residues" evidence="6">
    <location>
        <begin position="541"/>
        <end position="551"/>
    </location>
</feature>
<dbReference type="InterPro" id="IPR001932">
    <property type="entry name" value="PPM-type_phosphatase-like_dom"/>
</dbReference>
<evidence type="ECO:0000313" key="8">
    <source>
        <dbReference type="EMBL" id="KAF2686681.1"/>
    </source>
</evidence>
<dbReference type="Pfam" id="PF00481">
    <property type="entry name" value="PP2C"/>
    <property type="match status" value="2"/>
</dbReference>
<comment type="similarity">
    <text evidence="1 5">Belongs to the PP2C family.</text>
</comment>
<feature type="region of interest" description="Disordered" evidence="6">
    <location>
        <begin position="1"/>
        <end position="142"/>
    </location>
</feature>
<evidence type="ECO:0000256" key="4">
    <source>
        <dbReference type="ARBA" id="ARBA00022912"/>
    </source>
</evidence>
<dbReference type="SMART" id="SM00332">
    <property type="entry name" value="PP2Cc"/>
    <property type="match status" value="1"/>
</dbReference>
<dbReference type="Gene3D" id="3.60.40.10">
    <property type="entry name" value="PPM-type phosphatase domain"/>
    <property type="match status" value="1"/>
</dbReference>
<evidence type="ECO:0000256" key="3">
    <source>
        <dbReference type="ARBA" id="ARBA00022801"/>
    </source>
</evidence>
<dbReference type="PANTHER" id="PTHR13832">
    <property type="entry name" value="PROTEIN PHOSPHATASE 2C"/>
    <property type="match status" value="1"/>
</dbReference>
<feature type="region of interest" description="Disordered" evidence="6">
    <location>
        <begin position="526"/>
        <end position="551"/>
    </location>
</feature>
<dbReference type="GO" id="GO:0046872">
    <property type="term" value="F:metal ion binding"/>
    <property type="evidence" value="ECO:0007669"/>
    <property type="project" value="UniProtKB-KW"/>
</dbReference>
<accession>A0A6G1J8Y5</accession>
<dbReference type="InterPro" id="IPR000222">
    <property type="entry name" value="PP2C_BS"/>
</dbReference>
<dbReference type="SUPFAM" id="SSF81606">
    <property type="entry name" value="PP2C-like"/>
    <property type="match status" value="1"/>
</dbReference>
<evidence type="ECO:0000313" key="9">
    <source>
        <dbReference type="Proteomes" id="UP000799291"/>
    </source>
</evidence>
<evidence type="ECO:0000259" key="7">
    <source>
        <dbReference type="PROSITE" id="PS51746"/>
    </source>
</evidence>
<gene>
    <name evidence="8" type="ORF">K458DRAFT_201486</name>
</gene>
<evidence type="ECO:0000256" key="5">
    <source>
        <dbReference type="RuleBase" id="RU003465"/>
    </source>
</evidence>
<protein>
    <submittedName>
        <fullName evidence="8">Protein phosphatase-like protein 2C</fullName>
    </submittedName>
</protein>
<dbReference type="EMBL" id="MU005576">
    <property type="protein sequence ID" value="KAF2686681.1"/>
    <property type="molecule type" value="Genomic_DNA"/>
</dbReference>
<dbReference type="PROSITE" id="PS51746">
    <property type="entry name" value="PPM_2"/>
    <property type="match status" value="1"/>
</dbReference>
<evidence type="ECO:0000256" key="2">
    <source>
        <dbReference type="ARBA" id="ARBA00022723"/>
    </source>
</evidence>
<feature type="region of interest" description="Disordered" evidence="6">
    <location>
        <begin position="293"/>
        <end position="321"/>
    </location>
</feature>
<organism evidence="8 9">
    <name type="scientific">Lentithecium fluviatile CBS 122367</name>
    <dbReference type="NCBI Taxonomy" id="1168545"/>
    <lineage>
        <taxon>Eukaryota</taxon>
        <taxon>Fungi</taxon>
        <taxon>Dikarya</taxon>
        <taxon>Ascomycota</taxon>
        <taxon>Pezizomycotina</taxon>
        <taxon>Dothideomycetes</taxon>
        <taxon>Pleosporomycetidae</taxon>
        <taxon>Pleosporales</taxon>
        <taxon>Massarineae</taxon>
        <taxon>Lentitheciaceae</taxon>
        <taxon>Lentithecium</taxon>
    </lineage>
</organism>